<dbReference type="GO" id="GO:0016787">
    <property type="term" value="F:hydrolase activity"/>
    <property type="evidence" value="ECO:0007669"/>
    <property type="project" value="InterPro"/>
</dbReference>
<dbReference type="Pfam" id="PF06439">
    <property type="entry name" value="3keto-disac_hyd"/>
    <property type="match status" value="1"/>
</dbReference>
<dbReference type="Gene3D" id="2.60.120.560">
    <property type="entry name" value="Exo-inulinase, domain 1"/>
    <property type="match status" value="1"/>
</dbReference>
<proteinExistence type="predicted"/>
<keyword evidence="3" id="KW-1185">Reference proteome</keyword>
<dbReference type="Proteomes" id="UP000317238">
    <property type="component" value="Unassembled WGS sequence"/>
</dbReference>
<dbReference type="AlphaFoldDB" id="A0A5C5Y004"/>
<sequence>MRFPVALSVSITRGLSGVMLALLFYSAFLGIYTPASADDGDWQSLFDGKTLSGWHVRCRPEDNDKRGYWRVEDGAILAQGKSPDRHHYIWLLTDKEYDDFELILKVQTFADCKGNSGVQVRSRYDDDAFWLDGPQIDIHPAGPWRSGFIYDETRSRKVWLWPDVGRPANAKPEHAPEGWTWQHAGDSDHWNDIRIVCRGTQVQSFVNGIKVADLDGRGILDDADHRRLNVGVKGHIGLQIHPGQDIHLRFKDIHIRTIRGQASFPSPVPPN</sequence>
<dbReference type="EMBL" id="SJPL01000001">
    <property type="protein sequence ID" value="TWT68139.1"/>
    <property type="molecule type" value="Genomic_DNA"/>
</dbReference>
<gene>
    <name evidence="2" type="ORF">Pan14r_03780</name>
</gene>
<feature type="domain" description="3-keto-alpha-glucoside-1,2-lyase/3-keto-2-hydroxy-glucal hydratase" evidence="1">
    <location>
        <begin position="41"/>
        <end position="256"/>
    </location>
</feature>
<reference evidence="2 3" key="1">
    <citation type="submission" date="2019-02" db="EMBL/GenBank/DDBJ databases">
        <title>Deep-cultivation of Planctomycetes and their phenomic and genomic characterization uncovers novel biology.</title>
        <authorList>
            <person name="Wiegand S."/>
            <person name="Jogler M."/>
            <person name="Boedeker C."/>
            <person name="Pinto D."/>
            <person name="Vollmers J."/>
            <person name="Rivas-Marin E."/>
            <person name="Kohn T."/>
            <person name="Peeters S.H."/>
            <person name="Heuer A."/>
            <person name="Rast P."/>
            <person name="Oberbeckmann S."/>
            <person name="Bunk B."/>
            <person name="Jeske O."/>
            <person name="Meyerdierks A."/>
            <person name="Storesund J.E."/>
            <person name="Kallscheuer N."/>
            <person name="Luecker S."/>
            <person name="Lage O.M."/>
            <person name="Pohl T."/>
            <person name="Merkel B.J."/>
            <person name="Hornburger P."/>
            <person name="Mueller R.-W."/>
            <person name="Bruemmer F."/>
            <person name="Labrenz M."/>
            <person name="Spormann A.M."/>
            <person name="Op Den Camp H."/>
            <person name="Overmann J."/>
            <person name="Amann R."/>
            <person name="Jetten M.S.M."/>
            <person name="Mascher T."/>
            <person name="Medema M.H."/>
            <person name="Devos D.P."/>
            <person name="Kaster A.-K."/>
            <person name="Ovreas L."/>
            <person name="Rohde M."/>
            <person name="Galperin M.Y."/>
            <person name="Jogler C."/>
        </authorList>
    </citation>
    <scope>NUCLEOTIDE SEQUENCE [LARGE SCALE GENOMIC DNA]</scope>
    <source>
        <strain evidence="2 3">Pan14r</strain>
    </source>
</reference>
<evidence type="ECO:0000313" key="2">
    <source>
        <dbReference type="EMBL" id="TWT68139.1"/>
    </source>
</evidence>
<dbReference type="OrthoDB" id="9780017at2"/>
<accession>A0A5C5Y004</accession>
<evidence type="ECO:0000259" key="1">
    <source>
        <dbReference type="Pfam" id="PF06439"/>
    </source>
</evidence>
<comment type="caution">
    <text evidence="2">The sequence shown here is derived from an EMBL/GenBank/DDBJ whole genome shotgun (WGS) entry which is preliminary data.</text>
</comment>
<name>A0A5C5Y004_9PLAN</name>
<protein>
    <recommendedName>
        <fullName evidence="1">3-keto-alpha-glucoside-1,2-lyase/3-keto-2-hydroxy-glucal hydratase domain-containing protein</fullName>
    </recommendedName>
</protein>
<dbReference type="InterPro" id="IPR010496">
    <property type="entry name" value="AL/BT2_dom"/>
</dbReference>
<dbReference type="RefSeq" id="WP_146438144.1">
    <property type="nucleotide sequence ID" value="NZ_SJPL01000001.1"/>
</dbReference>
<organism evidence="2 3">
    <name type="scientific">Crateriforma conspicua</name>
    <dbReference type="NCBI Taxonomy" id="2527996"/>
    <lineage>
        <taxon>Bacteria</taxon>
        <taxon>Pseudomonadati</taxon>
        <taxon>Planctomycetota</taxon>
        <taxon>Planctomycetia</taxon>
        <taxon>Planctomycetales</taxon>
        <taxon>Planctomycetaceae</taxon>
        <taxon>Crateriforma</taxon>
    </lineage>
</organism>
<evidence type="ECO:0000313" key="3">
    <source>
        <dbReference type="Proteomes" id="UP000317238"/>
    </source>
</evidence>